<name>A0A077X4T7_9FUNG</name>
<sequence>MATCKSTPSSSSTTEKNTQTSEAVASSSDTTNAEGGSSNIEETSHTIPAKRQRSTSDQEEQVQRKRPRERFSEIDVEMFFEYWRRARTKDRPSGVTRRLTERYMEGRQYQKETGDQDVDWIWFDVIDKFMKRLQSTKNLDLDHLLDENEQSCWYIPPRVTAKDTLPQLDTMTEDMVMDALKDPQNQDLSDLVRWTELASDWIDKHYNESMQNSSEMRTYMGQYAGRLSDSISKLYR</sequence>
<protein>
    <submittedName>
        <fullName evidence="2">Uncharacterized protein</fullName>
    </submittedName>
</protein>
<reference evidence="2" key="1">
    <citation type="journal article" date="2014" name="Genome Announc.">
        <title>De novo whole-genome sequence and genome annotation of Lichtheimia ramosa.</title>
        <authorList>
            <person name="Linde J."/>
            <person name="Schwartze V."/>
            <person name="Binder U."/>
            <person name="Lass-Florl C."/>
            <person name="Voigt K."/>
            <person name="Horn F."/>
        </authorList>
    </citation>
    <scope>NUCLEOTIDE SEQUENCE</scope>
    <source>
        <strain evidence="2">JMRC FSU:6197</strain>
    </source>
</reference>
<dbReference type="EMBL" id="LK023386">
    <property type="protein sequence ID" value="CDS14353.1"/>
    <property type="molecule type" value="Genomic_DNA"/>
</dbReference>
<gene>
    <name evidence="2" type="ORF">LRAMOSA06522</name>
</gene>
<proteinExistence type="predicted"/>
<dbReference type="AlphaFoldDB" id="A0A077X4T7"/>
<accession>A0A077X4T7</accession>
<dbReference type="OrthoDB" id="2280987at2759"/>
<feature type="compositionally biased region" description="Polar residues" evidence="1">
    <location>
        <begin position="15"/>
        <end position="41"/>
    </location>
</feature>
<feature type="compositionally biased region" description="Low complexity" evidence="1">
    <location>
        <begin position="1"/>
        <end position="14"/>
    </location>
</feature>
<evidence type="ECO:0000313" key="2">
    <source>
        <dbReference type="EMBL" id="CDS14353.1"/>
    </source>
</evidence>
<evidence type="ECO:0000256" key="1">
    <source>
        <dbReference type="SAM" id="MobiDB-lite"/>
    </source>
</evidence>
<organism evidence="2">
    <name type="scientific">Lichtheimia ramosa</name>
    <dbReference type="NCBI Taxonomy" id="688394"/>
    <lineage>
        <taxon>Eukaryota</taxon>
        <taxon>Fungi</taxon>
        <taxon>Fungi incertae sedis</taxon>
        <taxon>Mucoromycota</taxon>
        <taxon>Mucoromycotina</taxon>
        <taxon>Mucoromycetes</taxon>
        <taxon>Mucorales</taxon>
        <taxon>Lichtheimiaceae</taxon>
        <taxon>Lichtheimia</taxon>
    </lineage>
</organism>
<feature type="region of interest" description="Disordered" evidence="1">
    <location>
        <begin position="1"/>
        <end position="68"/>
    </location>
</feature>